<dbReference type="AlphaFoldDB" id="A0A0L0QND3"/>
<reference evidence="2" key="1">
    <citation type="submission" date="2015-07" db="EMBL/GenBank/DDBJ databases">
        <title>Fjat-10053 dsm26.</title>
        <authorList>
            <person name="Liu B."/>
            <person name="Wang J."/>
            <person name="Zhu Y."/>
            <person name="Liu G."/>
            <person name="Chen Q."/>
            <person name="Chen Z."/>
            <person name="Lan J."/>
            <person name="Che J."/>
            <person name="Ge C."/>
            <person name="Shi H."/>
            <person name="Pan Z."/>
            <person name="Liu X."/>
        </authorList>
    </citation>
    <scope>NUCLEOTIDE SEQUENCE [LARGE SCALE GENOMIC DNA]</scope>
    <source>
        <strain evidence="2">DSM 26</strain>
    </source>
</reference>
<dbReference type="InterPro" id="IPR037208">
    <property type="entry name" value="Spo0E-like_sf"/>
</dbReference>
<proteinExistence type="predicted"/>
<dbReference type="GO" id="GO:0043937">
    <property type="term" value="P:regulation of sporulation"/>
    <property type="evidence" value="ECO:0007669"/>
    <property type="project" value="InterPro"/>
</dbReference>
<keyword evidence="2" id="KW-1185">Reference proteome</keyword>
<dbReference type="RefSeq" id="WP_050352582.1">
    <property type="nucleotide sequence ID" value="NZ_BOSN01000001.1"/>
</dbReference>
<dbReference type="Pfam" id="PF09388">
    <property type="entry name" value="SpoOE-like"/>
    <property type="match status" value="1"/>
</dbReference>
<dbReference type="InterPro" id="IPR036638">
    <property type="entry name" value="HLH_DNA-bd_sf"/>
</dbReference>
<accession>A0A0L0QND3</accession>
<dbReference type="Gene3D" id="4.10.280.10">
    <property type="entry name" value="Helix-loop-helix DNA-binding domain"/>
    <property type="match status" value="1"/>
</dbReference>
<evidence type="ECO:0000313" key="2">
    <source>
        <dbReference type="Proteomes" id="UP000036780"/>
    </source>
</evidence>
<dbReference type="GO" id="GO:0046983">
    <property type="term" value="F:protein dimerization activity"/>
    <property type="evidence" value="ECO:0007669"/>
    <property type="project" value="InterPro"/>
</dbReference>
<protein>
    <recommendedName>
        <fullName evidence="3">Sporulation protein Spo0E</fullName>
    </recommendedName>
</protein>
<dbReference type="Proteomes" id="UP000036780">
    <property type="component" value="Unassembled WGS sequence"/>
</dbReference>
<sequence length="59" mass="7159">MKTTDDLLKRIEYLRQRMTEVALEKGFTNLEAIELSQELDQLLNLYETQKRHRSKKTKY</sequence>
<dbReference type="GeneID" id="66870863"/>
<organism evidence="1 2">
    <name type="scientific">Virgibacillus pantothenticus</name>
    <dbReference type="NCBI Taxonomy" id="1473"/>
    <lineage>
        <taxon>Bacteria</taxon>
        <taxon>Bacillati</taxon>
        <taxon>Bacillota</taxon>
        <taxon>Bacilli</taxon>
        <taxon>Bacillales</taxon>
        <taxon>Bacillaceae</taxon>
        <taxon>Virgibacillus</taxon>
    </lineage>
</organism>
<evidence type="ECO:0008006" key="3">
    <source>
        <dbReference type="Google" id="ProtNLM"/>
    </source>
</evidence>
<dbReference type="EMBL" id="LGTO01000007">
    <property type="protein sequence ID" value="KNE20014.1"/>
    <property type="molecule type" value="Genomic_DNA"/>
</dbReference>
<dbReference type="SUPFAM" id="SSF140500">
    <property type="entry name" value="BAS1536-like"/>
    <property type="match status" value="1"/>
</dbReference>
<gene>
    <name evidence="1" type="ORF">AFK71_16595</name>
</gene>
<evidence type="ECO:0000313" key="1">
    <source>
        <dbReference type="EMBL" id="KNE20014.1"/>
    </source>
</evidence>
<dbReference type="PATRIC" id="fig|1473.5.peg.2018"/>
<dbReference type="InterPro" id="IPR018540">
    <property type="entry name" value="Spo0E-like"/>
</dbReference>
<comment type="caution">
    <text evidence="1">The sequence shown here is derived from an EMBL/GenBank/DDBJ whole genome shotgun (WGS) entry which is preliminary data.</text>
</comment>
<dbReference type="OrthoDB" id="2692170at2"/>
<name>A0A0L0QND3_VIRPA</name>